<reference evidence="2" key="3">
    <citation type="journal article" date="2017" name="Nature">
        <title>Genome sequence of the progenitor of the wheat D genome Aegilops tauschii.</title>
        <authorList>
            <person name="Luo M.C."/>
            <person name="Gu Y.Q."/>
            <person name="Puiu D."/>
            <person name="Wang H."/>
            <person name="Twardziok S.O."/>
            <person name="Deal K.R."/>
            <person name="Huo N."/>
            <person name="Zhu T."/>
            <person name="Wang L."/>
            <person name="Wang Y."/>
            <person name="McGuire P.E."/>
            <person name="Liu S."/>
            <person name="Long H."/>
            <person name="Ramasamy R.K."/>
            <person name="Rodriguez J.C."/>
            <person name="Van S.L."/>
            <person name="Yuan L."/>
            <person name="Wang Z."/>
            <person name="Xia Z."/>
            <person name="Xiao L."/>
            <person name="Anderson O.D."/>
            <person name="Ouyang S."/>
            <person name="Liang Y."/>
            <person name="Zimin A.V."/>
            <person name="Pertea G."/>
            <person name="Qi P."/>
            <person name="Bennetzen J.L."/>
            <person name="Dai X."/>
            <person name="Dawson M.W."/>
            <person name="Muller H.G."/>
            <person name="Kugler K."/>
            <person name="Rivarola-Duarte L."/>
            <person name="Spannagl M."/>
            <person name="Mayer K.F.X."/>
            <person name="Lu F.H."/>
            <person name="Bevan M.W."/>
            <person name="Leroy P."/>
            <person name="Li P."/>
            <person name="You F.M."/>
            <person name="Sun Q."/>
            <person name="Liu Z."/>
            <person name="Lyons E."/>
            <person name="Wicker T."/>
            <person name="Salzberg S.L."/>
            <person name="Devos K.M."/>
            <person name="Dvorak J."/>
        </authorList>
    </citation>
    <scope>NUCLEOTIDE SEQUENCE [LARGE SCALE GENOMIC DNA]</scope>
    <source>
        <strain evidence="2">cv. AL8/78</strain>
    </source>
</reference>
<dbReference type="Gramene" id="AET1Gv20973900.15">
    <property type="protein sequence ID" value="AET1Gv20973900.15"/>
    <property type="gene ID" value="AET1Gv20973900"/>
</dbReference>
<evidence type="ECO:0000313" key="3">
    <source>
        <dbReference type="Proteomes" id="UP000015105"/>
    </source>
</evidence>
<reference evidence="2" key="5">
    <citation type="journal article" date="2021" name="G3 (Bethesda)">
        <title>Aegilops tauschii genome assembly Aet v5.0 features greater sequence contiguity and improved annotation.</title>
        <authorList>
            <person name="Wang L."/>
            <person name="Zhu T."/>
            <person name="Rodriguez J.C."/>
            <person name="Deal K.R."/>
            <person name="Dubcovsky J."/>
            <person name="McGuire P.E."/>
            <person name="Lux T."/>
            <person name="Spannagl M."/>
            <person name="Mayer K.F.X."/>
            <person name="Baldrich P."/>
            <person name="Meyers B.C."/>
            <person name="Huo N."/>
            <person name="Gu Y.Q."/>
            <person name="Zhou H."/>
            <person name="Devos K.M."/>
            <person name="Bennetzen J.L."/>
            <person name="Unver T."/>
            <person name="Budak H."/>
            <person name="Gulick P.J."/>
            <person name="Galiba G."/>
            <person name="Kalapos B."/>
            <person name="Nelson D.R."/>
            <person name="Li P."/>
            <person name="You F.M."/>
            <person name="Luo M.C."/>
            <person name="Dvorak J."/>
        </authorList>
    </citation>
    <scope>NUCLEOTIDE SEQUENCE [LARGE SCALE GENOMIC DNA]</scope>
    <source>
        <strain evidence="2">cv. AL8/78</strain>
    </source>
</reference>
<dbReference type="AlphaFoldDB" id="A0A452ZYK4"/>
<feature type="region of interest" description="Disordered" evidence="1">
    <location>
        <begin position="33"/>
        <end position="69"/>
    </location>
</feature>
<proteinExistence type="predicted"/>
<keyword evidence="3" id="KW-1185">Reference proteome</keyword>
<evidence type="ECO:0000256" key="1">
    <source>
        <dbReference type="SAM" id="MobiDB-lite"/>
    </source>
</evidence>
<protein>
    <submittedName>
        <fullName evidence="2">Uncharacterized protein</fullName>
    </submittedName>
</protein>
<evidence type="ECO:0000313" key="2">
    <source>
        <dbReference type="EnsemblPlants" id="AET1Gv20973900.15"/>
    </source>
</evidence>
<reference evidence="3" key="1">
    <citation type="journal article" date="2014" name="Science">
        <title>Ancient hybridizations among the ancestral genomes of bread wheat.</title>
        <authorList>
            <consortium name="International Wheat Genome Sequencing Consortium,"/>
            <person name="Marcussen T."/>
            <person name="Sandve S.R."/>
            <person name="Heier L."/>
            <person name="Spannagl M."/>
            <person name="Pfeifer M."/>
            <person name="Jakobsen K.S."/>
            <person name="Wulff B.B."/>
            <person name="Steuernagel B."/>
            <person name="Mayer K.F."/>
            <person name="Olsen O.A."/>
        </authorList>
    </citation>
    <scope>NUCLEOTIDE SEQUENCE [LARGE SCALE GENOMIC DNA]</scope>
    <source>
        <strain evidence="3">cv. AL8/78</strain>
    </source>
</reference>
<reference evidence="2" key="4">
    <citation type="submission" date="2019-03" db="UniProtKB">
        <authorList>
            <consortium name="EnsemblPlants"/>
        </authorList>
    </citation>
    <scope>IDENTIFICATION</scope>
</reference>
<organism evidence="2 3">
    <name type="scientific">Aegilops tauschii subsp. strangulata</name>
    <name type="common">Goatgrass</name>
    <dbReference type="NCBI Taxonomy" id="200361"/>
    <lineage>
        <taxon>Eukaryota</taxon>
        <taxon>Viridiplantae</taxon>
        <taxon>Streptophyta</taxon>
        <taxon>Embryophyta</taxon>
        <taxon>Tracheophyta</taxon>
        <taxon>Spermatophyta</taxon>
        <taxon>Magnoliopsida</taxon>
        <taxon>Liliopsida</taxon>
        <taxon>Poales</taxon>
        <taxon>Poaceae</taxon>
        <taxon>BOP clade</taxon>
        <taxon>Pooideae</taxon>
        <taxon>Triticodae</taxon>
        <taxon>Triticeae</taxon>
        <taxon>Triticinae</taxon>
        <taxon>Aegilops</taxon>
    </lineage>
</organism>
<sequence length="100" mass="10572">IGMPEMPRGTCSAALTGHHVRPTVHTATVHRAAASLISKDGSQDKSHRHAPSQTLSPASLPHPTAAPQNGSVLHYWCPAPLLLFLPHHSPNTNHSAASSR</sequence>
<reference evidence="3" key="2">
    <citation type="journal article" date="2017" name="Nat. Plants">
        <title>The Aegilops tauschii genome reveals multiple impacts of transposons.</title>
        <authorList>
            <person name="Zhao G."/>
            <person name="Zou C."/>
            <person name="Li K."/>
            <person name="Wang K."/>
            <person name="Li T."/>
            <person name="Gao L."/>
            <person name="Zhang X."/>
            <person name="Wang H."/>
            <person name="Yang Z."/>
            <person name="Liu X."/>
            <person name="Jiang W."/>
            <person name="Mao L."/>
            <person name="Kong X."/>
            <person name="Jiao Y."/>
            <person name="Jia J."/>
        </authorList>
    </citation>
    <scope>NUCLEOTIDE SEQUENCE [LARGE SCALE GENOMIC DNA]</scope>
    <source>
        <strain evidence="3">cv. AL8/78</strain>
    </source>
</reference>
<name>A0A452ZYK4_AEGTS</name>
<dbReference type="Proteomes" id="UP000015105">
    <property type="component" value="Chromosome 1D"/>
</dbReference>
<dbReference type="EnsemblPlants" id="AET1Gv20973900.15">
    <property type="protein sequence ID" value="AET1Gv20973900.15"/>
    <property type="gene ID" value="AET1Gv20973900"/>
</dbReference>
<accession>A0A452ZYK4</accession>